<name>A0A1G7MGM6_9FIRM</name>
<gene>
    <name evidence="1" type="ORF">SAMN05660235_02115</name>
</gene>
<reference evidence="2" key="1">
    <citation type="submission" date="2016-10" db="EMBL/GenBank/DDBJ databases">
        <authorList>
            <person name="Varghese N."/>
            <person name="Submissions S."/>
        </authorList>
    </citation>
    <scope>NUCLEOTIDE SEQUENCE [LARGE SCALE GENOMIC DNA]</scope>
    <source>
        <strain evidence="2">DSM 23256</strain>
    </source>
</reference>
<dbReference type="RefSeq" id="WP_216093661.1">
    <property type="nucleotide sequence ID" value="NZ_FNBU01000017.1"/>
</dbReference>
<accession>A0A1G7MGM6</accession>
<evidence type="ECO:0000313" key="1">
    <source>
        <dbReference type="EMBL" id="SDF60319.1"/>
    </source>
</evidence>
<dbReference type="AlphaFoldDB" id="A0A1G7MGM6"/>
<dbReference type="Proteomes" id="UP000243333">
    <property type="component" value="Unassembled WGS sequence"/>
</dbReference>
<evidence type="ECO:0000313" key="2">
    <source>
        <dbReference type="Proteomes" id="UP000243333"/>
    </source>
</evidence>
<proteinExistence type="predicted"/>
<protein>
    <submittedName>
        <fullName evidence="1">Uncharacterized protein</fullName>
    </submittedName>
</protein>
<keyword evidence="2" id="KW-1185">Reference proteome</keyword>
<sequence length="133" mass="15260">MKFPKNKGFDLACGVVITIVLDTVLHDKLVTLTGTFLGEIQEKHHDRRGDNFHEFILIQLACPFCERGGLEIPEGTLCLINVDQILFIIPGMKCNDKKHDDICDEKDHDKKHIINISCNREDNKKDNSKWDDK</sequence>
<organism evidence="1 2">
    <name type="scientific">Sporolituus thermophilus DSM 23256</name>
    <dbReference type="NCBI Taxonomy" id="1123285"/>
    <lineage>
        <taxon>Bacteria</taxon>
        <taxon>Bacillati</taxon>
        <taxon>Bacillota</taxon>
        <taxon>Negativicutes</taxon>
        <taxon>Selenomonadales</taxon>
        <taxon>Sporomusaceae</taxon>
        <taxon>Sporolituus</taxon>
    </lineage>
</organism>
<dbReference type="EMBL" id="FNBU01000017">
    <property type="protein sequence ID" value="SDF60319.1"/>
    <property type="molecule type" value="Genomic_DNA"/>
</dbReference>